<evidence type="ECO:0000256" key="1">
    <source>
        <dbReference type="SAM" id="MobiDB-lite"/>
    </source>
</evidence>
<dbReference type="RefSeq" id="WP_072993011.1">
    <property type="nucleotide sequence ID" value="NZ_FQZB01000022.1"/>
</dbReference>
<evidence type="ECO:0000313" key="4">
    <source>
        <dbReference type="Proteomes" id="UP000184310"/>
    </source>
</evidence>
<keyword evidence="2" id="KW-1133">Transmembrane helix</keyword>
<reference evidence="3 4" key="1">
    <citation type="submission" date="2016-11" db="EMBL/GenBank/DDBJ databases">
        <authorList>
            <person name="Jaros S."/>
            <person name="Januszkiewicz K."/>
            <person name="Wedrychowicz H."/>
        </authorList>
    </citation>
    <scope>NUCLEOTIDE SEQUENCE [LARGE SCALE GENOMIC DNA]</scope>
    <source>
        <strain evidence="3 4">DSM 21758</strain>
    </source>
</reference>
<organism evidence="3 4">
    <name type="scientific">Clostridium cavendishii DSM 21758</name>
    <dbReference type="NCBI Taxonomy" id="1121302"/>
    <lineage>
        <taxon>Bacteria</taxon>
        <taxon>Bacillati</taxon>
        <taxon>Bacillota</taxon>
        <taxon>Clostridia</taxon>
        <taxon>Eubacteriales</taxon>
        <taxon>Clostridiaceae</taxon>
        <taxon>Clostridium</taxon>
    </lineage>
</organism>
<sequence>MGKNISKVEKSKNASKISNSKDKSETKKIKSVIYTPLPKDRPPTEEELKQRKANALSNMICIISLLLIYFMIKMSGK</sequence>
<feature type="transmembrane region" description="Helical" evidence="2">
    <location>
        <begin position="55"/>
        <end position="72"/>
    </location>
</feature>
<protein>
    <submittedName>
        <fullName evidence="3">Uncharacterized protein</fullName>
    </submittedName>
</protein>
<dbReference type="Proteomes" id="UP000184310">
    <property type="component" value="Unassembled WGS sequence"/>
</dbReference>
<feature type="compositionally biased region" description="Basic and acidic residues" evidence="1">
    <location>
        <begin position="38"/>
        <end position="49"/>
    </location>
</feature>
<feature type="compositionally biased region" description="Basic and acidic residues" evidence="1">
    <location>
        <begin position="1"/>
        <end position="12"/>
    </location>
</feature>
<gene>
    <name evidence="3" type="ORF">SAMN02745163_04210</name>
</gene>
<name>A0A1M6U8N4_9CLOT</name>
<feature type="compositionally biased region" description="Basic and acidic residues" evidence="1">
    <location>
        <begin position="19"/>
        <end position="28"/>
    </location>
</feature>
<keyword evidence="2" id="KW-0472">Membrane</keyword>
<keyword evidence="2" id="KW-0812">Transmembrane</keyword>
<evidence type="ECO:0000313" key="3">
    <source>
        <dbReference type="EMBL" id="SHK65438.1"/>
    </source>
</evidence>
<dbReference type="AlphaFoldDB" id="A0A1M6U8N4"/>
<dbReference type="EMBL" id="FQZB01000022">
    <property type="protein sequence ID" value="SHK65438.1"/>
    <property type="molecule type" value="Genomic_DNA"/>
</dbReference>
<evidence type="ECO:0000256" key="2">
    <source>
        <dbReference type="SAM" id="Phobius"/>
    </source>
</evidence>
<keyword evidence="4" id="KW-1185">Reference proteome</keyword>
<feature type="region of interest" description="Disordered" evidence="1">
    <location>
        <begin position="1"/>
        <end position="49"/>
    </location>
</feature>
<proteinExistence type="predicted"/>
<accession>A0A1M6U8N4</accession>